<dbReference type="RefSeq" id="WP_189135729.1">
    <property type="nucleotide sequence ID" value="NZ_BMMS01000055.1"/>
</dbReference>
<accession>A0A917ZZP9</accession>
<evidence type="ECO:0000313" key="4">
    <source>
        <dbReference type="Proteomes" id="UP000641932"/>
    </source>
</evidence>
<name>A0A917ZZP9_9ACTN</name>
<evidence type="ECO:0000313" key="3">
    <source>
        <dbReference type="EMBL" id="GGP00295.1"/>
    </source>
</evidence>
<feature type="region of interest" description="Disordered" evidence="1">
    <location>
        <begin position="1"/>
        <end position="42"/>
    </location>
</feature>
<feature type="compositionally biased region" description="Polar residues" evidence="1">
    <location>
        <begin position="11"/>
        <end position="31"/>
    </location>
</feature>
<protein>
    <submittedName>
        <fullName evidence="3">Uncharacterized protein</fullName>
    </submittedName>
</protein>
<reference evidence="3" key="1">
    <citation type="journal article" date="2014" name="Int. J. Syst. Evol. Microbiol.">
        <title>Complete genome sequence of Corynebacterium casei LMG S-19264T (=DSM 44701T), isolated from a smear-ripened cheese.</title>
        <authorList>
            <consortium name="US DOE Joint Genome Institute (JGI-PGF)"/>
            <person name="Walter F."/>
            <person name="Albersmeier A."/>
            <person name="Kalinowski J."/>
            <person name="Ruckert C."/>
        </authorList>
    </citation>
    <scope>NUCLEOTIDE SEQUENCE</scope>
    <source>
        <strain evidence="3">CGMCC 4.7201</strain>
    </source>
</reference>
<comment type="caution">
    <text evidence="3">The sequence shown here is derived from an EMBL/GenBank/DDBJ whole genome shotgun (WGS) entry which is preliminary data.</text>
</comment>
<keyword evidence="2" id="KW-1133">Transmembrane helix</keyword>
<organism evidence="3 4">
    <name type="scientific">Wenjunlia tyrosinilytica</name>
    <dbReference type="NCBI Taxonomy" id="1544741"/>
    <lineage>
        <taxon>Bacteria</taxon>
        <taxon>Bacillati</taxon>
        <taxon>Actinomycetota</taxon>
        <taxon>Actinomycetes</taxon>
        <taxon>Kitasatosporales</taxon>
        <taxon>Streptomycetaceae</taxon>
        <taxon>Wenjunlia</taxon>
    </lineage>
</organism>
<keyword evidence="4" id="KW-1185">Reference proteome</keyword>
<feature type="compositionally biased region" description="Low complexity" evidence="1">
    <location>
        <begin position="102"/>
        <end position="118"/>
    </location>
</feature>
<dbReference type="AlphaFoldDB" id="A0A917ZZP9"/>
<dbReference type="EMBL" id="BMMS01000055">
    <property type="protein sequence ID" value="GGP00295.1"/>
    <property type="molecule type" value="Genomic_DNA"/>
</dbReference>
<gene>
    <name evidence="3" type="ORF">GCM10012280_68740</name>
</gene>
<evidence type="ECO:0000256" key="2">
    <source>
        <dbReference type="SAM" id="Phobius"/>
    </source>
</evidence>
<reference evidence="3" key="2">
    <citation type="submission" date="2020-09" db="EMBL/GenBank/DDBJ databases">
        <authorList>
            <person name="Sun Q."/>
            <person name="Zhou Y."/>
        </authorList>
    </citation>
    <scope>NUCLEOTIDE SEQUENCE</scope>
    <source>
        <strain evidence="3">CGMCC 4.7201</strain>
    </source>
</reference>
<sequence>MTPRSTRHSADGTSSPAPGAATPSQAQTSGERSVVVGGNNHAPILTGNNAQVVNLPQQPGSMPLLALTALGIIGVVGVVVGGVYWGGEASGDGGKNKTAAHGPSVGPSNSGSSLPTDSDTSKKDDGSPGPTQSAPEAPKTFAARIQYTEDRGPSCADDTSKCRGAYLYSSPYEGGVPGEHLTESKPITVTCAITNGRHLKYEVGTAYRGPKPPPYKTWLKLDIGKWATAVYVEFFNGVKLTDLPTCA</sequence>
<evidence type="ECO:0000256" key="1">
    <source>
        <dbReference type="SAM" id="MobiDB-lite"/>
    </source>
</evidence>
<feature type="region of interest" description="Disordered" evidence="1">
    <location>
        <begin position="92"/>
        <end position="139"/>
    </location>
</feature>
<keyword evidence="2" id="KW-0472">Membrane</keyword>
<feature type="transmembrane region" description="Helical" evidence="2">
    <location>
        <begin position="64"/>
        <end position="87"/>
    </location>
</feature>
<keyword evidence="2" id="KW-0812">Transmembrane</keyword>
<proteinExistence type="predicted"/>
<dbReference type="Proteomes" id="UP000641932">
    <property type="component" value="Unassembled WGS sequence"/>
</dbReference>